<evidence type="ECO:0000313" key="2">
    <source>
        <dbReference type="Proteomes" id="UP000054783"/>
    </source>
</evidence>
<name>A0A0V1A6J0_9BILA</name>
<reference evidence="1 2" key="1">
    <citation type="submission" date="2015-01" db="EMBL/GenBank/DDBJ databases">
        <title>Evolution of Trichinella species and genotypes.</title>
        <authorList>
            <person name="Korhonen P.K."/>
            <person name="Edoardo P."/>
            <person name="Giuseppe L.R."/>
            <person name="Gasser R.B."/>
        </authorList>
    </citation>
    <scope>NUCLEOTIDE SEQUENCE [LARGE SCALE GENOMIC DNA]</scope>
    <source>
        <strain evidence="1">ISS2496</strain>
    </source>
</reference>
<keyword evidence="2" id="KW-1185">Reference proteome</keyword>
<dbReference type="Proteomes" id="UP000054783">
    <property type="component" value="Unassembled WGS sequence"/>
</dbReference>
<sequence>MKTQSNESAHLPPRLRRCPASTLASLAPPRPSVQGGGLRQRHARGFRATCRFTRCTLTTLSFTRMSSTYAEVPLLTSGSWESTQFSTVFITNDAMFKPNPIRVRHYRLSLKTTVW</sequence>
<organism evidence="1 2">
    <name type="scientific">Trichinella patagoniensis</name>
    <dbReference type="NCBI Taxonomy" id="990121"/>
    <lineage>
        <taxon>Eukaryota</taxon>
        <taxon>Metazoa</taxon>
        <taxon>Ecdysozoa</taxon>
        <taxon>Nematoda</taxon>
        <taxon>Enoplea</taxon>
        <taxon>Dorylaimia</taxon>
        <taxon>Trichinellida</taxon>
        <taxon>Trichinellidae</taxon>
        <taxon>Trichinella</taxon>
    </lineage>
</organism>
<comment type="caution">
    <text evidence="1">The sequence shown here is derived from an EMBL/GenBank/DDBJ whole genome shotgun (WGS) entry which is preliminary data.</text>
</comment>
<gene>
    <name evidence="1" type="ORF">T12_1599</name>
</gene>
<dbReference type="EMBL" id="JYDQ01000025">
    <property type="protein sequence ID" value="KRY20389.1"/>
    <property type="molecule type" value="Genomic_DNA"/>
</dbReference>
<protein>
    <submittedName>
        <fullName evidence="1">Uncharacterized protein</fullName>
    </submittedName>
</protein>
<accession>A0A0V1A6J0</accession>
<evidence type="ECO:0000313" key="1">
    <source>
        <dbReference type="EMBL" id="KRY20389.1"/>
    </source>
</evidence>
<proteinExistence type="predicted"/>
<dbReference type="AlphaFoldDB" id="A0A0V1A6J0"/>